<feature type="domain" description="UvrD-like helicase C-terminal" evidence="3">
    <location>
        <begin position="668"/>
        <end position="713"/>
    </location>
</feature>
<dbReference type="Gene3D" id="1.10.10.2220">
    <property type="match status" value="1"/>
</dbReference>
<evidence type="ECO:0000313" key="5">
    <source>
        <dbReference type="Proteomes" id="UP001271249"/>
    </source>
</evidence>
<keyword evidence="5" id="KW-1185">Reference proteome</keyword>
<evidence type="ECO:0000313" key="4">
    <source>
        <dbReference type="EMBL" id="MDX8496115.1"/>
    </source>
</evidence>
<dbReference type="Proteomes" id="UP001271249">
    <property type="component" value="Unassembled WGS sequence"/>
</dbReference>
<dbReference type="CDD" id="cd17933">
    <property type="entry name" value="DEXSc_RecD-like"/>
    <property type="match status" value="1"/>
</dbReference>
<evidence type="ECO:0000256" key="1">
    <source>
        <dbReference type="ARBA" id="ARBA00022741"/>
    </source>
</evidence>
<protein>
    <submittedName>
        <fullName evidence="4">AAA family ATPase</fullName>
    </submittedName>
</protein>
<keyword evidence="2" id="KW-0067">ATP-binding</keyword>
<keyword evidence="1" id="KW-0547">Nucleotide-binding</keyword>
<proteinExistence type="predicted"/>
<dbReference type="PANTHER" id="PTHR43788">
    <property type="entry name" value="DNA2/NAM7 HELICASE FAMILY MEMBER"/>
    <property type="match status" value="1"/>
</dbReference>
<dbReference type="Gene3D" id="2.30.30.940">
    <property type="match status" value="1"/>
</dbReference>
<dbReference type="RefSeq" id="WP_320229826.1">
    <property type="nucleotide sequence ID" value="NZ_JAVIJC010000051.1"/>
</dbReference>
<dbReference type="Pfam" id="PF13538">
    <property type="entry name" value="UvrD_C_2"/>
    <property type="match status" value="1"/>
</dbReference>
<dbReference type="InterPro" id="IPR027785">
    <property type="entry name" value="UvrD-like_helicase_C"/>
</dbReference>
<dbReference type="PANTHER" id="PTHR43788:SF6">
    <property type="entry name" value="DNA HELICASE B"/>
    <property type="match status" value="1"/>
</dbReference>
<evidence type="ECO:0000259" key="3">
    <source>
        <dbReference type="Pfam" id="PF13538"/>
    </source>
</evidence>
<accession>A0ABU4ZCV5</accession>
<dbReference type="EMBL" id="JAVIJC010000051">
    <property type="protein sequence ID" value="MDX8496115.1"/>
    <property type="molecule type" value="Genomic_DNA"/>
</dbReference>
<evidence type="ECO:0000256" key="2">
    <source>
        <dbReference type="ARBA" id="ARBA00022840"/>
    </source>
</evidence>
<dbReference type="CDD" id="cd18809">
    <property type="entry name" value="SF1_C_RecD"/>
    <property type="match status" value="1"/>
</dbReference>
<dbReference type="Pfam" id="PF13604">
    <property type="entry name" value="AAA_30"/>
    <property type="match status" value="1"/>
</dbReference>
<sequence>MTTAVTLQVTSFHDGPWGGGVLLGLGTDGGHETLRARIPGRVLPRRPVPGELWRVTGSLGAYPVRDPRTGSVEEVEHIDAAWAAPAMPRGAAIRRWIARNPAIPGVGEGYAERLWEAFGGRLYDLIRTRDVEALAEVLDRPKAAAIVDAFGLLLDEVTALQEFDELGIEGATANAAVRLFGADAARRFRDNPYAMTLAEPWRKVDAAALASGLDPADRRRMLAAVDVAAAQAFRTTEGSFGGHTVVTRDALLRRVCPMLAPLPARTAADALETAITAGVLREVSKERYQARGPDLMERELEKAIAGRLARSKPDVPVATLLAAIAEVEAETGVRFEAEQREAVFAALTSAVCVIDGGAGTGKSTIVRAVLHAHAKLGRGDVVQVALSGRAAKRLSEATGRPAMTVYRLQKDLELGKRSMRSGLVVVDEFSMVGTPDLWQLLTALPIDVDVIFVGDPAQLPPIRAGNPAQAMCASPAVPRVTLARIHRQAAATGIPEIANAIRRGALPELPPFDARHADRPGVFLASCLEDAVPQTVMDVLAPVAGLHAPGGDPVSKLHSTDVQVLAMARRGPAGAIGLSDAIESRWLSAQAAVHDWGLRIGSKILWVRNSYDRPTGTRDAAGQEQTIDLMNGALGVVRRATEAGAEVTFDDGLTAEIFAPDLANLVRGWAITVHKAQGSGFRTVVIPMVRSRLLDRAMLYTAVTRARERVVLVGEPLLCREAAERPPHSALRLQALDFDAARPD</sequence>
<comment type="caution">
    <text evidence="4">The sequence shown here is derived from an EMBL/GenBank/DDBJ whole genome shotgun (WGS) entry which is preliminary data.</text>
</comment>
<dbReference type="SUPFAM" id="SSF52540">
    <property type="entry name" value="P-loop containing nucleoside triphosphate hydrolases"/>
    <property type="match status" value="2"/>
</dbReference>
<organism evidence="4 5">
    <name type="scientific">Mesorhizobium captivum</name>
    <dbReference type="NCBI Taxonomy" id="3072319"/>
    <lineage>
        <taxon>Bacteria</taxon>
        <taxon>Pseudomonadati</taxon>
        <taxon>Pseudomonadota</taxon>
        <taxon>Alphaproteobacteria</taxon>
        <taxon>Hyphomicrobiales</taxon>
        <taxon>Phyllobacteriaceae</taxon>
        <taxon>Mesorhizobium</taxon>
    </lineage>
</organism>
<dbReference type="Gene3D" id="3.40.50.300">
    <property type="entry name" value="P-loop containing nucleotide triphosphate hydrolases"/>
    <property type="match status" value="2"/>
</dbReference>
<gene>
    <name evidence="4" type="ORF">RFN29_31805</name>
</gene>
<dbReference type="InterPro" id="IPR027417">
    <property type="entry name" value="P-loop_NTPase"/>
</dbReference>
<reference evidence="4 5" key="1">
    <citation type="submission" date="2023-08" db="EMBL/GenBank/DDBJ databases">
        <title>Implementing the SeqCode for naming new Mesorhizobium species isolated from Vachellia karroo root nodules.</title>
        <authorList>
            <person name="Van Lill M."/>
        </authorList>
    </citation>
    <scope>NUCLEOTIDE SEQUENCE [LARGE SCALE GENOMIC DNA]</scope>
    <source>
        <strain evidence="4 5">VK22B</strain>
    </source>
</reference>
<name>A0ABU4ZCV5_9HYPH</name>
<dbReference type="InterPro" id="IPR050534">
    <property type="entry name" value="Coronavir_polyprotein_1ab"/>
</dbReference>